<comment type="similarity">
    <text evidence="2 12">Belongs to the class-I pyridine nucleotide-disulfide oxidoreductase family.</text>
</comment>
<evidence type="ECO:0000256" key="10">
    <source>
        <dbReference type="PIRSR" id="PIRSR000350-3"/>
    </source>
</evidence>
<evidence type="ECO:0000256" key="6">
    <source>
        <dbReference type="ARBA" id="ARBA00023002"/>
    </source>
</evidence>
<dbReference type="KEGG" id="fng:JM64_02830"/>
<dbReference type="PANTHER" id="PTHR22912:SF217">
    <property type="entry name" value="DIHYDROLIPOYL DEHYDROGENASE"/>
    <property type="match status" value="1"/>
</dbReference>
<feature type="binding site" evidence="10">
    <location>
        <begin position="310"/>
        <end position="313"/>
    </location>
    <ligand>
        <name>FAD</name>
        <dbReference type="ChEBI" id="CHEBI:57692"/>
    </ligand>
</feature>
<dbReference type="PRINTS" id="PR00368">
    <property type="entry name" value="FADPNR"/>
</dbReference>
<feature type="active site" description="Proton acceptor" evidence="9">
    <location>
        <position position="434"/>
    </location>
</feature>
<feature type="domain" description="Pyridine nucleotide-disulphide oxidoreductase dimerisation" evidence="13">
    <location>
        <begin position="338"/>
        <end position="441"/>
    </location>
</feature>
<dbReference type="InterPro" id="IPR001100">
    <property type="entry name" value="Pyr_nuc-diS_OxRdtase"/>
</dbReference>
<dbReference type="InterPro" id="IPR016156">
    <property type="entry name" value="FAD/NAD-linked_Rdtase_dimer_sf"/>
</dbReference>
<dbReference type="GO" id="GO:0006103">
    <property type="term" value="P:2-oxoglutarate metabolic process"/>
    <property type="evidence" value="ECO:0007669"/>
    <property type="project" value="TreeGrafter"/>
</dbReference>
<dbReference type="Gene3D" id="3.50.50.60">
    <property type="entry name" value="FAD/NAD(P)-binding domain"/>
    <property type="match status" value="2"/>
</dbReference>
<dbReference type="PIRSF" id="PIRSF000350">
    <property type="entry name" value="Mercury_reductase_MerA"/>
    <property type="match status" value="1"/>
</dbReference>
<name>A0A172T251_FERPE</name>
<evidence type="ECO:0000259" key="13">
    <source>
        <dbReference type="Pfam" id="PF02852"/>
    </source>
</evidence>
<reference evidence="15 16" key="1">
    <citation type="submission" date="2014-08" db="EMBL/GenBank/DDBJ databases">
        <title>Fervidobacterium pennivorans DYC genome.</title>
        <authorList>
            <person name="Wushke S."/>
        </authorList>
    </citation>
    <scope>NUCLEOTIDE SEQUENCE [LARGE SCALE GENOMIC DNA]</scope>
    <source>
        <strain evidence="15 16">DYC</strain>
    </source>
</reference>
<dbReference type="OrthoDB" id="9807946at2"/>
<evidence type="ECO:0000256" key="4">
    <source>
        <dbReference type="ARBA" id="ARBA00022630"/>
    </source>
</evidence>
<evidence type="ECO:0000256" key="7">
    <source>
        <dbReference type="ARBA" id="ARBA00023027"/>
    </source>
</evidence>
<dbReference type="GO" id="GO:0005737">
    <property type="term" value="C:cytoplasm"/>
    <property type="evidence" value="ECO:0007669"/>
    <property type="project" value="UniProtKB-SubCell"/>
</dbReference>
<dbReference type="AlphaFoldDB" id="A0A172T251"/>
<comment type="catalytic activity">
    <reaction evidence="8 12">
        <text>N(6)-[(R)-dihydrolipoyl]-L-lysyl-[protein] + NAD(+) = N(6)-[(R)-lipoyl]-L-lysyl-[protein] + NADH + H(+)</text>
        <dbReference type="Rhea" id="RHEA:15045"/>
        <dbReference type="Rhea" id="RHEA-COMP:10474"/>
        <dbReference type="Rhea" id="RHEA-COMP:10475"/>
        <dbReference type="ChEBI" id="CHEBI:15378"/>
        <dbReference type="ChEBI" id="CHEBI:57540"/>
        <dbReference type="ChEBI" id="CHEBI:57945"/>
        <dbReference type="ChEBI" id="CHEBI:83099"/>
        <dbReference type="ChEBI" id="CHEBI:83100"/>
        <dbReference type="EC" id="1.8.1.4"/>
    </reaction>
</comment>
<dbReference type="InterPro" id="IPR023753">
    <property type="entry name" value="FAD/NAD-binding_dom"/>
</dbReference>
<dbReference type="InterPro" id="IPR004099">
    <property type="entry name" value="Pyr_nucl-diS_OxRdtase_dimer"/>
</dbReference>
<dbReference type="InterPro" id="IPR036188">
    <property type="entry name" value="FAD/NAD-bd_sf"/>
</dbReference>
<dbReference type="GO" id="GO:0004148">
    <property type="term" value="F:dihydrolipoyl dehydrogenase (NADH) activity"/>
    <property type="evidence" value="ECO:0007669"/>
    <property type="project" value="UniProtKB-EC"/>
</dbReference>
<comment type="cofactor">
    <cofactor evidence="10 12">
        <name>FAD</name>
        <dbReference type="ChEBI" id="CHEBI:57692"/>
    </cofactor>
    <text evidence="10 12">Binds 1 FAD per subunit.</text>
</comment>
<keyword evidence="10" id="KW-0547">Nucleotide-binding</keyword>
<dbReference type="InterPro" id="IPR006258">
    <property type="entry name" value="Lipoamide_DH"/>
</dbReference>
<feature type="domain" description="FAD/NAD(P)-binding" evidence="14">
    <location>
        <begin position="3"/>
        <end position="319"/>
    </location>
</feature>
<keyword evidence="7 10" id="KW-0520">NAD</keyword>
<dbReference type="EC" id="1.8.1.4" evidence="3 12"/>
<keyword evidence="12" id="KW-0676">Redox-active center</keyword>
<feature type="binding site" evidence="10">
    <location>
        <position position="266"/>
    </location>
    <ligand>
        <name>NAD(+)</name>
        <dbReference type="ChEBI" id="CHEBI:57540"/>
    </ligand>
</feature>
<evidence type="ECO:0000259" key="14">
    <source>
        <dbReference type="Pfam" id="PF07992"/>
    </source>
</evidence>
<feature type="binding site" evidence="10">
    <location>
        <begin position="175"/>
        <end position="182"/>
    </location>
    <ligand>
        <name>NAD(+)</name>
        <dbReference type="ChEBI" id="CHEBI:57540"/>
    </ligand>
</feature>
<proteinExistence type="inferred from homology"/>
<dbReference type="NCBIfam" id="TIGR01350">
    <property type="entry name" value="lipoamide_DH"/>
    <property type="match status" value="1"/>
</dbReference>
<dbReference type="Gene3D" id="3.30.390.30">
    <property type="match status" value="1"/>
</dbReference>
<sequence>MSYDAIIIGGGPGGYVCAIKLAHYGKKVALVEKENLGGTCTNWGCIPTKALLTATHLLDEAKEKADKLGIKLSVEGFDLSKIMAHANKSIVMSRKGIEYLMKKNNVTVIKGTAEVINKNKVIIKETGEKLESSNLVLAHGSVPTIFPPFNQVEGIWTSNDIFLMKELPSSLLIVGGGVIGVEFATFFSSLGVKVKIVELADHILPYEDDDVVEEIKKSFARKGVEIKEKTKVEGVKKVTDGYEVVLIDSEGKSESVVVDKVLVAIGRRPNIHDDVKNLGVEIERGIKTDRRMRTNIEGVYAIGDVRGQIMLAHVAMYEGIVAAKNIAGIETEMDYSAVPSIIFTTPEIASTGLREKDVDKDKVKISKFPLSANGRARTMLENIGFVKIIADKETETVLGMSIVSPVATELIMEGVIAVRNKLKAHELEESIHPHPTLSESVLGALEGITGLPIHL</sequence>
<gene>
    <name evidence="15" type="ORF">JM64_02830</name>
</gene>
<dbReference type="SUPFAM" id="SSF51905">
    <property type="entry name" value="FAD/NAD(P)-binding domain"/>
    <property type="match status" value="1"/>
</dbReference>
<keyword evidence="4 12" id="KW-0285">Flavoprotein</keyword>
<evidence type="ECO:0000313" key="16">
    <source>
        <dbReference type="Proteomes" id="UP000077096"/>
    </source>
</evidence>
<keyword evidence="5 10" id="KW-0274">FAD</keyword>
<feature type="binding site" evidence="10">
    <location>
        <position position="198"/>
    </location>
    <ligand>
        <name>NAD(+)</name>
        <dbReference type="ChEBI" id="CHEBI:57540"/>
    </ligand>
</feature>
<dbReference type="PRINTS" id="PR00411">
    <property type="entry name" value="PNDRDTASEI"/>
</dbReference>
<dbReference type="InterPro" id="IPR050151">
    <property type="entry name" value="Class-I_Pyr_Nuc-Dis_Oxidored"/>
</dbReference>
<evidence type="ECO:0000256" key="2">
    <source>
        <dbReference type="ARBA" id="ARBA00007532"/>
    </source>
</evidence>
<comment type="subcellular location">
    <subcellularLocation>
        <location evidence="1">Cytoplasm</location>
    </subcellularLocation>
</comment>
<protein>
    <recommendedName>
        <fullName evidence="3 12">Dihydrolipoyl dehydrogenase</fullName>
        <ecNumber evidence="3 12">1.8.1.4</ecNumber>
    </recommendedName>
</protein>
<evidence type="ECO:0000256" key="9">
    <source>
        <dbReference type="PIRSR" id="PIRSR000350-2"/>
    </source>
</evidence>
<feature type="binding site" evidence="10">
    <location>
        <position position="304"/>
    </location>
    <ligand>
        <name>FAD</name>
        <dbReference type="ChEBI" id="CHEBI:57692"/>
    </ligand>
</feature>
<accession>A0A172T251</accession>
<dbReference type="PATRIC" id="fig|93466.3.peg.617"/>
<dbReference type="Pfam" id="PF02852">
    <property type="entry name" value="Pyr_redox_dim"/>
    <property type="match status" value="1"/>
</dbReference>
<dbReference type="GO" id="GO:0050660">
    <property type="term" value="F:flavin adenine dinucleotide binding"/>
    <property type="evidence" value="ECO:0007669"/>
    <property type="project" value="InterPro"/>
</dbReference>
<feature type="binding site" evidence="10">
    <location>
        <position position="49"/>
    </location>
    <ligand>
        <name>FAD</name>
        <dbReference type="ChEBI" id="CHEBI:57692"/>
    </ligand>
</feature>
<evidence type="ECO:0000256" key="1">
    <source>
        <dbReference type="ARBA" id="ARBA00004496"/>
    </source>
</evidence>
<dbReference type="FunFam" id="3.30.390.30:FF:000001">
    <property type="entry name" value="Dihydrolipoyl dehydrogenase"/>
    <property type="match status" value="1"/>
</dbReference>
<keyword evidence="6 12" id="KW-0560">Oxidoreductase</keyword>
<evidence type="ECO:0000256" key="11">
    <source>
        <dbReference type="PIRSR" id="PIRSR000350-4"/>
    </source>
</evidence>
<evidence type="ECO:0000256" key="3">
    <source>
        <dbReference type="ARBA" id="ARBA00012608"/>
    </source>
</evidence>
<dbReference type="Pfam" id="PF07992">
    <property type="entry name" value="Pyr_redox_2"/>
    <property type="match status" value="1"/>
</dbReference>
<feature type="disulfide bond" description="Redox-active" evidence="11">
    <location>
        <begin position="40"/>
        <end position="45"/>
    </location>
</feature>
<dbReference type="Proteomes" id="UP000077096">
    <property type="component" value="Chromosome"/>
</dbReference>
<dbReference type="EMBL" id="CP011393">
    <property type="protein sequence ID" value="ANE41046.1"/>
    <property type="molecule type" value="Genomic_DNA"/>
</dbReference>
<organism evidence="15 16">
    <name type="scientific">Fervidobacterium pennivorans</name>
    <dbReference type="NCBI Taxonomy" id="93466"/>
    <lineage>
        <taxon>Bacteria</taxon>
        <taxon>Thermotogati</taxon>
        <taxon>Thermotogota</taxon>
        <taxon>Thermotogae</taxon>
        <taxon>Thermotogales</taxon>
        <taxon>Fervidobacteriaceae</taxon>
        <taxon>Fervidobacterium</taxon>
    </lineage>
</organism>
<evidence type="ECO:0000313" key="15">
    <source>
        <dbReference type="EMBL" id="ANE41046.1"/>
    </source>
</evidence>
<comment type="miscellaneous">
    <text evidence="12">The active site is a redox-active disulfide bond.</text>
</comment>
<evidence type="ECO:0000256" key="8">
    <source>
        <dbReference type="ARBA" id="ARBA00049187"/>
    </source>
</evidence>
<evidence type="ECO:0000256" key="12">
    <source>
        <dbReference type="RuleBase" id="RU003692"/>
    </source>
</evidence>
<dbReference type="PANTHER" id="PTHR22912">
    <property type="entry name" value="DISULFIDE OXIDOREDUCTASE"/>
    <property type="match status" value="1"/>
</dbReference>
<evidence type="ECO:0000256" key="5">
    <source>
        <dbReference type="ARBA" id="ARBA00022827"/>
    </source>
</evidence>
<dbReference type="SUPFAM" id="SSF55424">
    <property type="entry name" value="FAD/NAD-linked reductases, dimerisation (C-terminal) domain"/>
    <property type="match status" value="1"/>
</dbReference>